<organism evidence="1 2">
    <name type="scientific">Rhodopirellula baltica SH28</name>
    <dbReference type="NCBI Taxonomy" id="993517"/>
    <lineage>
        <taxon>Bacteria</taxon>
        <taxon>Pseudomonadati</taxon>
        <taxon>Planctomycetota</taxon>
        <taxon>Planctomycetia</taxon>
        <taxon>Pirellulales</taxon>
        <taxon>Pirellulaceae</taxon>
        <taxon>Rhodopirellula</taxon>
    </lineage>
</organism>
<evidence type="ECO:0000313" key="2">
    <source>
        <dbReference type="Proteomes" id="UP000007993"/>
    </source>
</evidence>
<proteinExistence type="predicted"/>
<gene>
    <name evidence="1" type="ORF">RBSH_05358</name>
</gene>
<accession>K5C8H9</accession>
<dbReference type="PATRIC" id="fig|993517.3.peg.5799"/>
<dbReference type="AlphaFoldDB" id="K5C8H9"/>
<name>K5C8H9_RHOBT</name>
<comment type="caution">
    <text evidence="1">The sequence shown here is derived from an EMBL/GenBank/DDBJ whole genome shotgun (WGS) entry which is preliminary data.</text>
</comment>
<evidence type="ECO:0000313" key="1">
    <source>
        <dbReference type="EMBL" id="EKJ99309.1"/>
    </source>
</evidence>
<dbReference type="Proteomes" id="UP000007993">
    <property type="component" value="Unassembled WGS sequence"/>
</dbReference>
<sequence length="57" mass="6530">MCKFLWRYRQRHAKSKSSLSVIFDSSSVVPGSSFAGGMNSARSRRIADTNFRLQFEQ</sequence>
<protein>
    <submittedName>
        <fullName evidence="1">Uncharacterized protein</fullName>
    </submittedName>
</protein>
<reference evidence="1 2" key="1">
    <citation type="journal article" date="2013" name="Mar. Genomics">
        <title>Expression of sulfatases in Rhodopirellula baltica and the diversity of sulfatases in the genus Rhodopirellula.</title>
        <authorList>
            <person name="Wegner C.E."/>
            <person name="Richter-Heitmann T."/>
            <person name="Klindworth A."/>
            <person name="Klockow C."/>
            <person name="Richter M."/>
            <person name="Achstetter T."/>
            <person name="Glockner F.O."/>
            <person name="Harder J."/>
        </authorList>
    </citation>
    <scope>NUCLEOTIDE SEQUENCE [LARGE SCALE GENOMIC DNA]</scope>
    <source>
        <strain evidence="1 2">SH28</strain>
    </source>
</reference>
<dbReference type="EMBL" id="AMCW01000150">
    <property type="protein sequence ID" value="EKJ99309.1"/>
    <property type="molecule type" value="Genomic_DNA"/>
</dbReference>